<keyword evidence="4" id="KW-0378">Hydrolase</keyword>
<dbReference type="RefSeq" id="WP_115248982.1">
    <property type="nucleotide sequence ID" value="NZ_UGSP01000001.1"/>
</dbReference>
<evidence type="ECO:0000256" key="1">
    <source>
        <dbReference type="ARBA" id="ARBA00001968"/>
    </source>
</evidence>
<dbReference type="PANTHER" id="PTHR30636">
    <property type="entry name" value="UPF0701 PROTEIN YICC"/>
    <property type="match status" value="1"/>
</dbReference>
<dbReference type="Pfam" id="PF08340">
    <property type="entry name" value="YicC-like_C"/>
    <property type="match status" value="1"/>
</dbReference>
<dbReference type="AlphaFoldDB" id="A0A379AQI8"/>
<comment type="cofactor">
    <cofactor evidence="1">
        <name>a divalent metal cation</name>
        <dbReference type="ChEBI" id="CHEBI:60240"/>
    </cofactor>
</comment>
<reference evidence="8 9" key="1">
    <citation type="submission" date="2018-06" db="EMBL/GenBank/DDBJ databases">
        <authorList>
            <consortium name="Pathogen Informatics"/>
            <person name="Doyle S."/>
        </authorList>
    </citation>
    <scope>NUCLEOTIDE SEQUENCE [LARGE SCALE GENOMIC DNA]</scope>
    <source>
        <strain evidence="9">NCTC 11297</strain>
    </source>
</reference>
<dbReference type="EMBL" id="UGSP01000001">
    <property type="protein sequence ID" value="SUB23645.1"/>
    <property type="molecule type" value="Genomic_DNA"/>
</dbReference>
<feature type="domain" description="Endoribonuclease YicC-like C-terminal" evidence="7">
    <location>
        <begin position="170"/>
        <end position="287"/>
    </location>
</feature>
<evidence type="ECO:0000256" key="5">
    <source>
        <dbReference type="ARBA" id="ARBA00035648"/>
    </source>
</evidence>
<accession>A0A379AQI8</accession>
<comment type="similarity">
    <text evidence="5">Belongs to the YicC/YloC family.</text>
</comment>
<evidence type="ECO:0000256" key="2">
    <source>
        <dbReference type="ARBA" id="ARBA00022722"/>
    </source>
</evidence>
<evidence type="ECO:0000256" key="3">
    <source>
        <dbReference type="ARBA" id="ARBA00022759"/>
    </source>
</evidence>
<dbReference type="GO" id="GO:0016787">
    <property type="term" value="F:hydrolase activity"/>
    <property type="evidence" value="ECO:0007669"/>
    <property type="project" value="UniProtKB-KW"/>
</dbReference>
<dbReference type="PANTHER" id="PTHR30636:SF3">
    <property type="entry name" value="UPF0701 PROTEIN YICC"/>
    <property type="match status" value="1"/>
</dbReference>
<dbReference type="NCBIfam" id="TIGR00255">
    <property type="entry name" value="YicC/YloC family endoribonuclease"/>
    <property type="match status" value="1"/>
</dbReference>
<dbReference type="InterPro" id="IPR013527">
    <property type="entry name" value="YicC-like_N"/>
</dbReference>
<evidence type="ECO:0000256" key="4">
    <source>
        <dbReference type="ARBA" id="ARBA00022801"/>
    </source>
</evidence>
<gene>
    <name evidence="8" type="ORF">NCTC11297_00656</name>
</gene>
<evidence type="ECO:0000259" key="7">
    <source>
        <dbReference type="Pfam" id="PF08340"/>
    </source>
</evidence>
<dbReference type="GO" id="GO:0004521">
    <property type="term" value="F:RNA endonuclease activity"/>
    <property type="evidence" value="ECO:0007669"/>
    <property type="project" value="InterPro"/>
</dbReference>
<keyword evidence="9" id="KW-1185">Reference proteome</keyword>
<dbReference type="Pfam" id="PF03755">
    <property type="entry name" value="YicC-like_N"/>
    <property type="match status" value="1"/>
</dbReference>
<dbReference type="GeneID" id="300132872"/>
<organism evidence="8 9">
    <name type="scientific">Avibacterium avium</name>
    <name type="common">Pasteurella avium</name>
    <dbReference type="NCBI Taxonomy" id="751"/>
    <lineage>
        <taxon>Bacteria</taxon>
        <taxon>Pseudomonadati</taxon>
        <taxon>Pseudomonadota</taxon>
        <taxon>Gammaproteobacteria</taxon>
        <taxon>Pasteurellales</taxon>
        <taxon>Pasteurellaceae</taxon>
        <taxon>Avibacterium</taxon>
    </lineage>
</organism>
<dbReference type="Proteomes" id="UP000255098">
    <property type="component" value="Unassembled WGS sequence"/>
</dbReference>
<keyword evidence="3" id="KW-0255">Endonuclease</keyword>
<sequence length="287" mass="33377">MIYSMTAFARYEIKQDWGNAVWEIRSVNQRYLETVFRLPEPFRGLENTLREKLRQRLTRGKVECNLRFEGKQQATASLNLNQALAQQVIQSLQWIKQQAGEGEINLTDVLRYPGVVETPEQDLDRISQELLAGFEAALDEFIAMRGREGEKLNDLIQQRLTAIASESDKVRSKMPEILQWQRERLQQRFDELQLQADPQRLEQEMVLLAQRIDVAEELDRLQLHVKETQRILQKGGAVGRKLDFMMQELNRESNTLASKSINAEVTNAAVELKVLIEQMREQIQNLE</sequence>
<evidence type="ECO:0000313" key="8">
    <source>
        <dbReference type="EMBL" id="SUB23645.1"/>
    </source>
</evidence>
<protein>
    <submittedName>
        <fullName evidence="8">K+ -transporting ATPase</fullName>
    </submittedName>
</protein>
<keyword evidence="2" id="KW-0540">Nuclease</keyword>
<feature type="domain" description="Endoribonuclease YicC-like N-terminal" evidence="6">
    <location>
        <begin position="2"/>
        <end position="153"/>
    </location>
</feature>
<name>A0A379AQI8_AVIAV</name>
<evidence type="ECO:0000313" key="9">
    <source>
        <dbReference type="Proteomes" id="UP000255098"/>
    </source>
</evidence>
<dbReference type="InterPro" id="IPR005229">
    <property type="entry name" value="YicC/YloC-like"/>
</dbReference>
<evidence type="ECO:0000259" key="6">
    <source>
        <dbReference type="Pfam" id="PF03755"/>
    </source>
</evidence>
<proteinExistence type="inferred from homology"/>
<dbReference type="InterPro" id="IPR013551">
    <property type="entry name" value="YicC-like_C"/>
</dbReference>